<dbReference type="PANTHER" id="PTHR43156">
    <property type="entry name" value="STAGE II SPORULATION PROTEIN E-RELATED"/>
    <property type="match status" value="1"/>
</dbReference>
<feature type="domain" description="GAF" evidence="2">
    <location>
        <begin position="146"/>
        <end position="306"/>
    </location>
</feature>
<dbReference type="InParanoid" id="A0A4R5CR25"/>
<name>A0A4R5CR25_9ACTN</name>
<dbReference type="InterPro" id="IPR029016">
    <property type="entry name" value="GAF-like_dom_sf"/>
</dbReference>
<evidence type="ECO:0000259" key="2">
    <source>
        <dbReference type="SMART" id="SM00065"/>
    </source>
</evidence>
<proteinExistence type="predicted"/>
<dbReference type="Pfam" id="PF07228">
    <property type="entry name" value="SpoIIE"/>
    <property type="match status" value="1"/>
</dbReference>
<dbReference type="InterPro" id="IPR052016">
    <property type="entry name" value="Bact_Sigma-Reg"/>
</dbReference>
<dbReference type="InterPro" id="IPR000014">
    <property type="entry name" value="PAS"/>
</dbReference>
<dbReference type="Pfam" id="PF08448">
    <property type="entry name" value="PAS_4"/>
    <property type="match status" value="1"/>
</dbReference>
<dbReference type="Pfam" id="PF01590">
    <property type="entry name" value="GAF"/>
    <property type="match status" value="1"/>
</dbReference>
<accession>A0A4R5CR25</accession>
<organism evidence="4 5">
    <name type="scientific">Jiangella asiatica</name>
    <dbReference type="NCBI Taxonomy" id="2530372"/>
    <lineage>
        <taxon>Bacteria</taxon>
        <taxon>Bacillati</taxon>
        <taxon>Actinomycetota</taxon>
        <taxon>Actinomycetes</taxon>
        <taxon>Jiangellales</taxon>
        <taxon>Jiangellaceae</taxon>
        <taxon>Jiangella</taxon>
    </lineage>
</organism>
<keyword evidence="5" id="KW-1185">Reference proteome</keyword>
<dbReference type="Gene3D" id="3.30.450.20">
    <property type="entry name" value="PAS domain"/>
    <property type="match status" value="1"/>
</dbReference>
<dbReference type="SUPFAM" id="SSF81606">
    <property type="entry name" value="PP2C-like"/>
    <property type="match status" value="1"/>
</dbReference>
<dbReference type="Proteomes" id="UP000294739">
    <property type="component" value="Unassembled WGS sequence"/>
</dbReference>
<dbReference type="SMART" id="SM00331">
    <property type="entry name" value="PP2C_SIG"/>
    <property type="match status" value="1"/>
</dbReference>
<dbReference type="InterPro" id="IPR003018">
    <property type="entry name" value="GAF"/>
</dbReference>
<dbReference type="GO" id="GO:0016791">
    <property type="term" value="F:phosphatase activity"/>
    <property type="evidence" value="ECO:0007669"/>
    <property type="project" value="TreeGrafter"/>
</dbReference>
<evidence type="ECO:0000259" key="3">
    <source>
        <dbReference type="SMART" id="SM00331"/>
    </source>
</evidence>
<dbReference type="OrthoDB" id="5480569at2"/>
<dbReference type="Gene3D" id="3.60.40.10">
    <property type="entry name" value="PPM-type phosphatase domain"/>
    <property type="match status" value="1"/>
</dbReference>
<dbReference type="SUPFAM" id="SSF55781">
    <property type="entry name" value="GAF domain-like"/>
    <property type="match status" value="1"/>
</dbReference>
<evidence type="ECO:0000313" key="5">
    <source>
        <dbReference type="Proteomes" id="UP000294739"/>
    </source>
</evidence>
<reference evidence="4 5" key="1">
    <citation type="submission" date="2019-03" db="EMBL/GenBank/DDBJ databases">
        <title>Draft genome sequences of novel Actinobacteria.</title>
        <authorList>
            <person name="Sahin N."/>
            <person name="Ay H."/>
            <person name="Saygin H."/>
        </authorList>
    </citation>
    <scope>NUCLEOTIDE SEQUENCE [LARGE SCALE GENOMIC DNA]</scope>
    <source>
        <strain evidence="4 5">5K138</strain>
    </source>
</reference>
<keyword evidence="1" id="KW-0378">Hydrolase</keyword>
<dbReference type="SMART" id="SM00065">
    <property type="entry name" value="GAF"/>
    <property type="match status" value="1"/>
</dbReference>
<dbReference type="SUPFAM" id="SSF55785">
    <property type="entry name" value="PYP-like sensor domain (PAS domain)"/>
    <property type="match status" value="1"/>
</dbReference>
<sequence length="541" mass="58066">MRPADAQRLLGALAGVDAPVGFAVFDEQHRYLAINAALAERSGKGIADHLGRTPAEVLPPELATHTDEMIERVLRTGESVETDEPAVSGRTDTYHLHSSWYLVDEGRGREVAMFVVDDTSHQRAISSLRRSRARNARLLEVSDVLSRAVTVREVADGVAEIGRRNVQAYRTAVTLLGGHGRPYALTTGVADGEGVAVWPHDSVTPTAEVLRSGWPMFLGTRERARAAVPSTPTTPPDPAFGQFLDRTDERAWAVLPLSGEDGCVGAVRFSFADEQEFDSDFCRFLRAVAQQCSLAFARARLFERERTAAVSLSQGLMPSRLPTVSGVELAARSRSDAGEEHSVGGDWYDAFVMPDGELAVVVGDVMGHGVTAASGMGQMRAALRALALTDPDPAAVLGGLDRLVERDDGVEMVTVVYAVVDPARGSVRVGDAGHLPLIRLPELGAVELIDAGAGTTPIGVTEPRGTQSVRLWPGDVLIAFTDGLIETRTRSLEEGFAQLLRCLEDLRGVPLDELLDAVVARMRVEGSSDDLTVLALRWAGL</sequence>
<dbReference type="NCBIfam" id="TIGR00229">
    <property type="entry name" value="sensory_box"/>
    <property type="match status" value="1"/>
</dbReference>
<dbReference type="EMBL" id="SMKZ01000055">
    <property type="protein sequence ID" value="TDE00073.1"/>
    <property type="molecule type" value="Genomic_DNA"/>
</dbReference>
<dbReference type="Gene3D" id="3.30.450.40">
    <property type="match status" value="1"/>
</dbReference>
<dbReference type="PANTHER" id="PTHR43156:SF2">
    <property type="entry name" value="STAGE II SPORULATION PROTEIN E"/>
    <property type="match status" value="1"/>
</dbReference>
<comment type="caution">
    <text evidence="4">The sequence shown here is derived from an EMBL/GenBank/DDBJ whole genome shotgun (WGS) entry which is preliminary data.</text>
</comment>
<evidence type="ECO:0000313" key="4">
    <source>
        <dbReference type="EMBL" id="TDE00073.1"/>
    </source>
</evidence>
<dbReference type="AlphaFoldDB" id="A0A4R5CR25"/>
<evidence type="ECO:0000256" key="1">
    <source>
        <dbReference type="ARBA" id="ARBA00022801"/>
    </source>
</evidence>
<dbReference type="InterPro" id="IPR035965">
    <property type="entry name" value="PAS-like_dom_sf"/>
</dbReference>
<dbReference type="InterPro" id="IPR036457">
    <property type="entry name" value="PPM-type-like_dom_sf"/>
</dbReference>
<dbReference type="RefSeq" id="WP_131900250.1">
    <property type="nucleotide sequence ID" value="NZ_SMKZ01000055.1"/>
</dbReference>
<feature type="domain" description="PPM-type phosphatase" evidence="3">
    <location>
        <begin position="324"/>
        <end position="538"/>
    </location>
</feature>
<gene>
    <name evidence="4" type="ORF">E1269_26490</name>
</gene>
<dbReference type="InterPro" id="IPR001932">
    <property type="entry name" value="PPM-type_phosphatase-like_dom"/>
</dbReference>
<protein>
    <submittedName>
        <fullName evidence="4">PAS domain S-box protein</fullName>
    </submittedName>
</protein>
<dbReference type="InterPro" id="IPR013656">
    <property type="entry name" value="PAS_4"/>
</dbReference>